<accession>A0A1G9UEG1</accession>
<proteinExistence type="predicted"/>
<keyword evidence="1" id="KW-1133">Transmembrane helix</keyword>
<dbReference type="OrthoDB" id="9880628at2"/>
<evidence type="ECO:0000313" key="2">
    <source>
        <dbReference type="EMBL" id="SDM58331.1"/>
    </source>
</evidence>
<gene>
    <name evidence="2" type="ORF">SAMN05216544_0730</name>
</gene>
<dbReference type="PROSITE" id="PS51257">
    <property type="entry name" value="PROKAR_LIPOPROTEIN"/>
    <property type="match status" value="1"/>
</dbReference>
<evidence type="ECO:0000313" key="3">
    <source>
        <dbReference type="Proteomes" id="UP000187651"/>
    </source>
</evidence>
<reference evidence="3" key="1">
    <citation type="submission" date="2016-10" db="EMBL/GenBank/DDBJ databases">
        <authorList>
            <person name="Varghese N."/>
            <person name="Submissions S."/>
        </authorList>
    </citation>
    <scope>NUCLEOTIDE SEQUENCE [LARGE SCALE GENOMIC DNA]</scope>
    <source>
        <strain evidence="3">M83</strain>
    </source>
</reference>
<sequence>MKLLYGLLFLITGCACAFVSCRQLYRIIRLKLFGNNCTAKIVDFYEGHYRNYKLHSKRFNRVTAYPIVQFRTEKGKTIKTMTLNSIKDMREKKWNAVRDNYLGQEIDISYIDEYPWTFNYPQGVAKMNVLCMHNRWFKPFIGWIFVLILSLLILFFAVPSLIR</sequence>
<keyword evidence="3" id="KW-1185">Reference proteome</keyword>
<feature type="transmembrane region" description="Helical" evidence="1">
    <location>
        <begin position="140"/>
        <end position="162"/>
    </location>
</feature>
<dbReference type="AlphaFoldDB" id="A0A1G9UEG1"/>
<dbReference type="EMBL" id="FNHZ01000001">
    <property type="protein sequence ID" value="SDM58331.1"/>
    <property type="molecule type" value="Genomic_DNA"/>
</dbReference>
<dbReference type="RefSeq" id="WP_074520955.1">
    <property type="nucleotide sequence ID" value="NZ_FNHZ01000001.1"/>
</dbReference>
<dbReference type="Proteomes" id="UP000187651">
    <property type="component" value="Unassembled WGS sequence"/>
</dbReference>
<keyword evidence="1" id="KW-0472">Membrane</keyword>
<keyword evidence="1" id="KW-0812">Transmembrane</keyword>
<name>A0A1G9UEG1_9FIRM</name>
<organism evidence="2 3">
    <name type="scientific">Lachnospira pectinoschiza</name>
    <dbReference type="NCBI Taxonomy" id="28052"/>
    <lineage>
        <taxon>Bacteria</taxon>
        <taxon>Bacillati</taxon>
        <taxon>Bacillota</taxon>
        <taxon>Clostridia</taxon>
        <taxon>Lachnospirales</taxon>
        <taxon>Lachnospiraceae</taxon>
        <taxon>Lachnospira</taxon>
    </lineage>
</organism>
<evidence type="ECO:0000256" key="1">
    <source>
        <dbReference type="SAM" id="Phobius"/>
    </source>
</evidence>
<protein>
    <submittedName>
        <fullName evidence="2">Uncharacterized protein</fullName>
    </submittedName>
</protein>